<name>A0A0F8X4E9_9ZZZZ</name>
<comment type="caution">
    <text evidence="1">The sequence shown here is derived from an EMBL/GenBank/DDBJ whole genome shotgun (WGS) entry which is preliminary data.</text>
</comment>
<evidence type="ECO:0000313" key="1">
    <source>
        <dbReference type="EMBL" id="KKK63957.1"/>
    </source>
</evidence>
<sequence>MKTTKEQRAGWAARVNKHTGKPSYLPHGMVRRLIDDVDEATKWLRQQHEALAPNKKLPHSLCGVCTFLKEPSE</sequence>
<gene>
    <name evidence="1" type="ORF">LCGC14_2989060</name>
</gene>
<organism evidence="1">
    <name type="scientific">marine sediment metagenome</name>
    <dbReference type="NCBI Taxonomy" id="412755"/>
    <lineage>
        <taxon>unclassified sequences</taxon>
        <taxon>metagenomes</taxon>
        <taxon>ecological metagenomes</taxon>
    </lineage>
</organism>
<proteinExistence type="predicted"/>
<dbReference type="EMBL" id="LAZR01061253">
    <property type="protein sequence ID" value="KKK63957.1"/>
    <property type="molecule type" value="Genomic_DNA"/>
</dbReference>
<reference evidence="1" key="1">
    <citation type="journal article" date="2015" name="Nature">
        <title>Complex archaea that bridge the gap between prokaryotes and eukaryotes.</title>
        <authorList>
            <person name="Spang A."/>
            <person name="Saw J.H."/>
            <person name="Jorgensen S.L."/>
            <person name="Zaremba-Niedzwiedzka K."/>
            <person name="Martijn J."/>
            <person name="Lind A.E."/>
            <person name="van Eijk R."/>
            <person name="Schleper C."/>
            <person name="Guy L."/>
            <person name="Ettema T.J."/>
        </authorList>
    </citation>
    <scope>NUCLEOTIDE SEQUENCE</scope>
</reference>
<dbReference type="AlphaFoldDB" id="A0A0F8X4E9"/>
<protein>
    <submittedName>
        <fullName evidence="1">Uncharacterized protein</fullName>
    </submittedName>
</protein>
<accession>A0A0F8X4E9</accession>